<accession>A0A4Y8SG74</accession>
<gene>
    <name evidence="18" type="ORF">E2R66_09895</name>
</gene>
<keyword evidence="10" id="KW-0411">Iron-sulfur</keyword>
<dbReference type="InterPro" id="IPR006248">
    <property type="entry name" value="Aconitase_mito-like"/>
</dbReference>
<dbReference type="FunFam" id="3.20.19.10:FF:000002">
    <property type="entry name" value="Aconitate hydratase, mitochondrial"/>
    <property type="match status" value="1"/>
</dbReference>
<evidence type="ECO:0000256" key="3">
    <source>
        <dbReference type="ARBA" id="ARBA00007185"/>
    </source>
</evidence>
<evidence type="ECO:0000256" key="15">
    <source>
        <dbReference type="ARBA" id="ARBA00031977"/>
    </source>
</evidence>
<dbReference type="Pfam" id="PF00694">
    <property type="entry name" value="Aconitase_C"/>
    <property type="match status" value="1"/>
</dbReference>
<keyword evidence="11 18" id="KW-0456">Lyase</keyword>
<evidence type="ECO:0000259" key="17">
    <source>
        <dbReference type="Pfam" id="PF00694"/>
    </source>
</evidence>
<evidence type="ECO:0000256" key="13">
    <source>
        <dbReference type="ARBA" id="ARBA00029682"/>
    </source>
</evidence>
<keyword evidence="7" id="KW-0479">Metal-binding</keyword>
<dbReference type="GO" id="GO:0006099">
    <property type="term" value="P:tricarboxylic acid cycle"/>
    <property type="evidence" value="ECO:0007669"/>
    <property type="project" value="UniProtKB-UniPathway"/>
</dbReference>
<dbReference type="EC" id="4.2.1.3" evidence="4"/>
<evidence type="ECO:0000256" key="5">
    <source>
        <dbReference type="ARBA" id="ARBA00019378"/>
    </source>
</evidence>
<protein>
    <recommendedName>
        <fullName evidence="5">Aconitate hydratase A</fullName>
        <ecNumber evidence="4">4.2.1.3</ecNumber>
    </recommendedName>
    <alternativeName>
        <fullName evidence="13">Citrate hydro-lyase</fullName>
    </alternativeName>
    <alternativeName>
        <fullName evidence="15">Iron-responsive protein-like</fullName>
    </alternativeName>
    <alternativeName>
        <fullName evidence="14">RNA-binding protein</fullName>
    </alternativeName>
</protein>
<dbReference type="InterPro" id="IPR000573">
    <property type="entry name" value="AconitaseA/IPMdHydase_ssu_swvl"/>
</dbReference>
<dbReference type="PANTHER" id="PTHR43160:SF3">
    <property type="entry name" value="ACONITATE HYDRATASE, MITOCHONDRIAL"/>
    <property type="match status" value="1"/>
</dbReference>
<comment type="similarity">
    <text evidence="3">Belongs to the aconitase/IPM isomerase family.</text>
</comment>
<evidence type="ECO:0000256" key="14">
    <source>
        <dbReference type="ARBA" id="ARBA00031081"/>
    </source>
</evidence>
<dbReference type="Proteomes" id="UP000297540">
    <property type="component" value="Unassembled WGS sequence"/>
</dbReference>
<evidence type="ECO:0000256" key="9">
    <source>
        <dbReference type="ARBA" id="ARBA00023004"/>
    </source>
</evidence>
<dbReference type="PANTHER" id="PTHR43160">
    <property type="entry name" value="ACONITATE HYDRATASE B"/>
    <property type="match status" value="1"/>
</dbReference>
<dbReference type="SUPFAM" id="SSF52016">
    <property type="entry name" value="LeuD/IlvD-like"/>
    <property type="match status" value="1"/>
</dbReference>
<sequence length="755" mass="81265">MAFDLDMIKKVYDRYSTRIAAARVATGKHLTLTEKILYAHLSEGDAKKAFERGTDYVDFAPDRVAMQDATAQMALLQFMQAGRPQVAVPSTVHCDHLIQAKIGAVEDLSTAVDINKEVYDFLSSVSDKYGIGFWKAGAGIIHQVVLENYAFPGGMMIGTDSHTPNAGGLGMVAIGVGGADACDVMAGLPWELKFPKLIGVKLTGKLSGWASAKDVILKVAGILTVKGGTGAIVEYFGEGARSLSATGKGTICNMGAEIGATTSIFGYDEKIATYLSGTSRAEVAELANAVAEHLTGDDEVYANPAAYFDQVIEINLSELEPHINGPFTPDLAWPISKFATAVRENNWPVTLEVGLIGSCTNSSYEDITRSASIAKQAIDKNLQTKAEFTITPGSELVRYTVERDGYLGTFESMGGVVLANACGPCIGQWARHTDDPTRKNSIITSFNRNFAKRQDGNPNTHAFVASPEIVTAMVIAGDLTFNPLTDTLTNKDGEQVMLDEPLGIEMPVRGYAVEDAGYQAPAEDGSAVEVKVSPTSARLQLLDPFAAWEGTDLTGLKLLIKAKGKCTTDHISMAGPWLKFRGHLDNISNNMLIGAINYFNLNADSVKNQLTGEYGPVPATQRDYKAHGIGSIVVGDENYGEGSSREHAAMEPRHLGVRVILVKSFARIHETNLKKQGMLGITFADSNDYDKILEDDIFDIVGLTTFAPGKQLTVVLHHADGTSESFQVNHTYNAQQIEWFKAGGALNIIRAQMAS</sequence>
<dbReference type="OrthoDB" id="9764318at2"/>
<evidence type="ECO:0000256" key="8">
    <source>
        <dbReference type="ARBA" id="ARBA00022946"/>
    </source>
</evidence>
<evidence type="ECO:0000256" key="11">
    <source>
        <dbReference type="ARBA" id="ARBA00023239"/>
    </source>
</evidence>
<dbReference type="RefSeq" id="WP_133229308.1">
    <property type="nucleotide sequence ID" value="NZ_SOZE01000008.1"/>
</dbReference>
<dbReference type="Gene3D" id="3.30.499.10">
    <property type="entry name" value="Aconitase, domain 3"/>
    <property type="match status" value="2"/>
</dbReference>
<dbReference type="GO" id="GO:0051539">
    <property type="term" value="F:4 iron, 4 sulfur cluster binding"/>
    <property type="evidence" value="ECO:0007669"/>
    <property type="project" value="InterPro"/>
</dbReference>
<dbReference type="InterPro" id="IPR015928">
    <property type="entry name" value="Aconitase/3IPM_dehydase_swvl"/>
</dbReference>
<dbReference type="InterPro" id="IPR015931">
    <property type="entry name" value="Acnase/IPM_dHydase_lsu_aba_1/3"/>
</dbReference>
<evidence type="ECO:0000313" key="19">
    <source>
        <dbReference type="Proteomes" id="UP000297540"/>
    </source>
</evidence>
<evidence type="ECO:0000256" key="6">
    <source>
        <dbReference type="ARBA" id="ARBA00022532"/>
    </source>
</evidence>
<dbReference type="FunFam" id="3.40.1060.10:FF:000001">
    <property type="entry name" value="Aconitate hydratase, mitochondrial"/>
    <property type="match status" value="1"/>
</dbReference>
<comment type="cofactor">
    <cofactor evidence="1">
        <name>[4Fe-4S] cluster</name>
        <dbReference type="ChEBI" id="CHEBI:49883"/>
    </cofactor>
</comment>
<dbReference type="PROSITE" id="PS01244">
    <property type="entry name" value="ACONITASE_2"/>
    <property type="match status" value="1"/>
</dbReference>
<dbReference type="GO" id="GO:0003994">
    <property type="term" value="F:aconitate hydratase activity"/>
    <property type="evidence" value="ECO:0007669"/>
    <property type="project" value="UniProtKB-EC"/>
</dbReference>
<dbReference type="InterPro" id="IPR015932">
    <property type="entry name" value="Aconitase_dom2"/>
</dbReference>
<evidence type="ECO:0000256" key="1">
    <source>
        <dbReference type="ARBA" id="ARBA00001966"/>
    </source>
</evidence>
<name>A0A4Y8SG74_9SPHI</name>
<keyword evidence="6" id="KW-0816">Tricarboxylic acid cycle</keyword>
<evidence type="ECO:0000256" key="10">
    <source>
        <dbReference type="ARBA" id="ARBA00023014"/>
    </source>
</evidence>
<dbReference type="Gene3D" id="3.40.1060.10">
    <property type="entry name" value="Aconitase, Domain 2"/>
    <property type="match status" value="1"/>
</dbReference>
<dbReference type="EMBL" id="SOZE01000008">
    <property type="protein sequence ID" value="TFF37892.1"/>
    <property type="molecule type" value="Genomic_DNA"/>
</dbReference>
<evidence type="ECO:0000259" key="16">
    <source>
        <dbReference type="Pfam" id="PF00330"/>
    </source>
</evidence>
<evidence type="ECO:0000256" key="2">
    <source>
        <dbReference type="ARBA" id="ARBA00004717"/>
    </source>
</evidence>
<comment type="catalytic activity">
    <reaction evidence="12">
        <text>citrate = D-threo-isocitrate</text>
        <dbReference type="Rhea" id="RHEA:10336"/>
        <dbReference type="ChEBI" id="CHEBI:15562"/>
        <dbReference type="ChEBI" id="CHEBI:16947"/>
        <dbReference type="EC" id="4.2.1.3"/>
    </reaction>
</comment>
<dbReference type="AlphaFoldDB" id="A0A4Y8SG74"/>
<organism evidence="18 19">
    <name type="scientific">Mucilaginibacter psychrotolerans</name>
    <dbReference type="NCBI Taxonomy" id="1524096"/>
    <lineage>
        <taxon>Bacteria</taxon>
        <taxon>Pseudomonadati</taxon>
        <taxon>Bacteroidota</taxon>
        <taxon>Sphingobacteriia</taxon>
        <taxon>Sphingobacteriales</taxon>
        <taxon>Sphingobacteriaceae</taxon>
        <taxon>Mucilaginibacter</taxon>
    </lineage>
</organism>
<dbReference type="InterPro" id="IPR036008">
    <property type="entry name" value="Aconitase_4Fe-4S_dom"/>
</dbReference>
<dbReference type="Gene3D" id="3.20.19.10">
    <property type="entry name" value="Aconitase, domain 4"/>
    <property type="match status" value="1"/>
</dbReference>
<reference evidence="18 19" key="1">
    <citation type="journal article" date="2017" name="Int. J. Syst. Evol. Microbiol.">
        <title>Mucilaginibacterpsychrotolerans sp. nov., isolated from peatlands.</title>
        <authorList>
            <person name="Deng Y."/>
            <person name="Shen L."/>
            <person name="Xu B."/>
            <person name="Liu Y."/>
            <person name="Gu Z."/>
            <person name="Liu H."/>
            <person name="Zhou Y."/>
        </authorList>
    </citation>
    <scope>NUCLEOTIDE SEQUENCE [LARGE SCALE GENOMIC DNA]</scope>
    <source>
        <strain evidence="18 19">NH7-4</strain>
    </source>
</reference>
<dbReference type="NCBIfam" id="TIGR01340">
    <property type="entry name" value="aconitase_mito"/>
    <property type="match status" value="1"/>
</dbReference>
<dbReference type="CDD" id="cd01584">
    <property type="entry name" value="AcnA_Mitochondrial"/>
    <property type="match status" value="1"/>
</dbReference>
<feature type="domain" description="Aconitase/3-isopropylmalate dehydratase large subunit alpha/beta/alpha" evidence="16">
    <location>
        <begin position="34"/>
        <end position="477"/>
    </location>
</feature>
<dbReference type="FunFam" id="3.30.499.10:FF:000004">
    <property type="entry name" value="Aconitate hydratase, mitochondrial"/>
    <property type="match status" value="1"/>
</dbReference>
<dbReference type="PRINTS" id="PR00415">
    <property type="entry name" value="ACONITASE"/>
</dbReference>
<comment type="caution">
    <text evidence="18">The sequence shown here is derived from an EMBL/GenBank/DDBJ whole genome shotgun (WGS) entry which is preliminary data.</text>
</comment>
<dbReference type="Pfam" id="PF00330">
    <property type="entry name" value="Aconitase"/>
    <property type="match status" value="1"/>
</dbReference>
<dbReference type="UniPathway" id="UPA00223">
    <property type="reaction ID" value="UER00718"/>
</dbReference>
<proteinExistence type="inferred from homology"/>
<evidence type="ECO:0000313" key="18">
    <source>
        <dbReference type="EMBL" id="TFF37892.1"/>
    </source>
</evidence>
<keyword evidence="9" id="KW-0408">Iron</keyword>
<dbReference type="InterPro" id="IPR001030">
    <property type="entry name" value="Acoase/IPM_deHydtase_lsu_aba"/>
</dbReference>
<keyword evidence="19" id="KW-1185">Reference proteome</keyword>
<dbReference type="NCBIfam" id="NF005558">
    <property type="entry name" value="PRK07229.1"/>
    <property type="match status" value="1"/>
</dbReference>
<evidence type="ECO:0000256" key="12">
    <source>
        <dbReference type="ARBA" id="ARBA00023501"/>
    </source>
</evidence>
<evidence type="ECO:0000256" key="7">
    <source>
        <dbReference type="ARBA" id="ARBA00022723"/>
    </source>
</evidence>
<keyword evidence="8" id="KW-0809">Transit peptide</keyword>
<dbReference type="InterPro" id="IPR018136">
    <property type="entry name" value="Aconitase_4Fe-4S_BS"/>
</dbReference>
<dbReference type="FunFam" id="3.30.499.10:FF:000003">
    <property type="entry name" value="Aconitate hydratase, mitochondrial"/>
    <property type="match status" value="1"/>
</dbReference>
<feature type="domain" description="Aconitase A/isopropylmalate dehydratase small subunit swivel" evidence="17">
    <location>
        <begin position="558"/>
        <end position="685"/>
    </location>
</feature>
<dbReference type="PROSITE" id="PS00450">
    <property type="entry name" value="ACONITASE_1"/>
    <property type="match status" value="1"/>
</dbReference>
<evidence type="ECO:0000256" key="4">
    <source>
        <dbReference type="ARBA" id="ARBA00012926"/>
    </source>
</evidence>
<dbReference type="GO" id="GO:0005829">
    <property type="term" value="C:cytosol"/>
    <property type="evidence" value="ECO:0007669"/>
    <property type="project" value="TreeGrafter"/>
</dbReference>
<comment type="pathway">
    <text evidence="2">Carbohydrate metabolism; tricarboxylic acid cycle; isocitrate from oxaloacetate: step 2/2.</text>
</comment>
<dbReference type="SUPFAM" id="SSF53732">
    <property type="entry name" value="Aconitase iron-sulfur domain"/>
    <property type="match status" value="1"/>
</dbReference>
<dbReference type="InterPro" id="IPR050926">
    <property type="entry name" value="Aconitase/IPM_isomerase"/>
</dbReference>
<dbReference type="GO" id="GO:0046872">
    <property type="term" value="F:metal ion binding"/>
    <property type="evidence" value="ECO:0007669"/>
    <property type="project" value="UniProtKB-KW"/>
</dbReference>